<dbReference type="SUPFAM" id="SSF55816">
    <property type="entry name" value="5'-nucleotidase (syn. UDP-sugar hydrolase), C-terminal domain"/>
    <property type="match status" value="1"/>
</dbReference>
<dbReference type="Pfam" id="PF02872">
    <property type="entry name" value="5_nucleotid_C"/>
    <property type="match status" value="1"/>
</dbReference>
<dbReference type="GO" id="GO:0030288">
    <property type="term" value="C:outer membrane-bounded periplasmic space"/>
    <property type="evidence" value="ECO:0007669"/>
    <property type="project" value="TreeGrafter"/>
</dbReference>
<dbReference type="InterPro" id="IPR006179">
    <property type="entry name" value="5_nucleotidase/apyrase"/>
</dbReference>
<keyword evidence="2" id="KW-0547">Nucleotide-binding</keyword>
<comment type="caution">
    <text evidence="6">The sequence shown here is derived from an EMBL/GenBank/DDBJ whole genome shotgun (WGS) entry which is preliminary data.</text>
</comment>
<feature type="signal peptide" evidence="2">
    <location>
        <begin position="1"/>
        <end position="19"/>
    </location>
</feature>
<dbReference type="PANTHER" id="PTHR11575:SF24">
    <property type="entry name" value="5'-NUCLEOTIDASE"/>
    <property type="match status" value="1"/>
</dbReference>
<sequence length="600" mass="63510">MILLRRLPLFALPFLAACAAQPGVESAANAPRTVTVGIAAINDFHGNLEPPRQSVLTPDGKGGLRQIPAGGAAYLASALDAVRGQYANRLTVAAGDLIGGTPITSALFVDEPAIGALSRAGLDFAAVGNHEFDVGIEELRRKQTGGCSKYTKREPCQVEKFDGARFGYLAANVFLPDGKTLFPATALRQFGKGRDRVTVGLIGMTLEDTGALIPPDVAAKVRFADEADTANALVDGLKRQGADAVVLLIHEGGRTTGNPDPNGCEGLNSAIRPILDRLDPRIDVVVSGHTHWSYVCDYAKYNAAKPFLLTSAGVWGGLVTDITLDIDPRAGRVVAKKAKNVIVQSEAYVSPQKPIPVDPALPAFAPRADVKAYVDRYVEAARAFSQRKVGWLAAPLAKSDGETQNTGGPLGKLIADAQLAATRAAGAQISFMNPFGVRRSLTPAADGSVTFGDIYAVQPFNNDLYTLTYTGAELKAILEQGFDASGPEQILTPSAGFVFEYDRARPLGDRIVAMSLDGKLIDPASSYRVTVSSFLANGGDTFTGFAKGRDKTRGAVDIDALEAWLAARPPRAGPTDAREIDRNPALNTVRSTTPPGVRYR</sequence>
<reference evidence="6 7" key="1">
    <citation type="submission" date="2017-11" db="EMBL/GenBank/DDBJ databases">
        <title>Genomic Encyclopedia of Type Strains, Phase III (KMG-III): the genomes of soil and plant-associated and newly described type strains.</title>
        <authorList>
            <person name="Whitman W."/>
        </authorList>
    </citation>
    <scope>NUCLEOTIDE SEQUENCE [LARGE SCALE GENOMIC DNA]</scope>
    <source>
        <strain evidence="6 7">CGMCC 1.12274</strain>
    </source>
</reference>
<keyword evidence="7" id="KW-1185">Reference proteome</keyword>
<dbReference type="InterPro" id="IPR036907">
    <property type="entry name" value="5'-Nucleotdase_C_sf"/>
</dbReference>
<dbReference type="PANTHER" id="PTHR11575">
    <property type="entry name" value="5'-NUCLEOTIDASE-RELATED"/>
    <property type="match status" value="1"/>
</dbReference>
<dbReference type="AlphaFoldDB" id="A0A2N0HJU2"/>
<feature type="chain" id="PRO_5014489620" evidence="2">
    <location>
        <begin position="20"/>
        <end position="600"/>
    </location>
</feature>
<keyword evidence="2" id="KW-0378">Hydrolase</keyword>
<proteinExistence type="inferred from homology"/>
<accession>A0A2N0HJU2</accession>
<dbReference type="Gene3D" id="3.90.780.10">
    <property type="entry name" value="5'-Nucleotidase, C-terminal domain"/>
    <property type="match status" value="1"/>
</dbReference>
<comment type="similarity">
    <text evidence="2">Belongs to the 5'-nucleotidase family.</text>
</comment>
<dbReference type="OrthoDB" id="9803927at2"/>
<evidence type="ECO:0000256" key="1">
    <source>
        <dbReference type="ARBA" id="ARBA00022729"/>
    </source>
</evidence>
<dbReference type="PROSITE" id="PS51257">
    <property type="entry name" value="PROKAR_LIPOPROTEIN"/>
    <property type="match status" value="1"/>
</dbReference>
<dbReference type="GO" id="GO:0008768">
    <property type="term" value="F:UDP-sugar diphosphatase activity"/>
    <property type="evidence" value="ECO:0007669"/>
    <property type="project" value="TreeGrafter"/>
</dbReference>
<feature type="domain" description="5'-Nucleotidase C-terminal" evidence="5">
    <location>
        <begin position="404"/>
        <end position="546"/>
    </location>
</feature>
<dbReference type="InterPro" id="IPR008334">
    <property type="entry name" value="5'-Nucleotdase_C"/>
</dbReference>
<dbReference type="GO" id="GO:0009166">
    <property type="term" value="P:nucleotide catabolic process"/>
    <property type="evidence" value="ECO:0007669"/>
    <property type="project" value="InterPro"/>
</dbReference>
<feature type="compositionally biased region" description="Polar residues" evidence="3">
    <location>
        <begin position="585"/>
        <end position="594"/>
    </location>
</feature>
<evidence type="ECO:0000256" key="2">
    <source>
        <dbReference type="RuleBase" id="RU362119"/>
    </source>
</evidence>
<dbReference type="Gene3D" id="3.60.21.10">
    <property type="match status" value="1"/>
</dbReference>
<evidence type="ECO:0000313" key="6">
    <source>
        <dbReference type="EMBL" id="PKB19220.1"/>
    </source>
</evidence>
<dbReference type="Proteomes" id="UP000232587">
    <property type="component" value="Unassembled WGS sequence"/>
</dbReference>
<evidence type="ECO:0000259" key="4">
    <source>
        <dbReference type="Pfam" id="PF00149"/>
    </source>
</evidence>
<dbReference type="SUPFAM" id="SSF56300">
    <property type="entry name" value="Metallo-dependent phosphatases"/>
    <property type="match status" value="1"/>
</dbReference>
<evidence type="ECO:0000259" key="5">
    <source>
        <dbReference type="Pfam" id="PF02872"/>
    </source>
</evidence>
<dbReference type="GO" id="GO:0008253">
    <property type="term" value="F:5'-nucleotidase activity"/>
    <property type="evidence" value="ECO:0007669"/>
    <property type="project" value="TreeGrafter"/>
</dbReference>
<evidence type="ECO:0000313" key="7">
    <source>
        <dbReference type="Proteomes" id="UP000232587"/>
    </source>
</evidence>
<dbReference type="PRINTS" id="PR01607">
    <property type="entry name" value="APYRASEFAMLY"/>
</dbReference>
<name>A0A2N0HJU2_9SPHN</name>
<organism evidence="6 7">
    <name type="scientific">Novosphingobium kunmingense</name>
    <dbReference type="NCBI Taxonomy" id="1211806"/>
    <lineage>
        <taxon>Bacteria</taxon>
        <taxon>Pseudomonadati</taxon>
        <taxon>Pseudomonadota</taxon>
        <taxon>Alphaproteobacteria</taxon>
        <taxon>Sphingomonadales</taxon>
        <taxon>Sphingomonadaceae</taxon>
        <taxon>Novosphingobium</taxon>
    </lineage>
</organism>
<evidence type="ECO:0000256" key="3">
    <source>
        <dbReference type="SAM" id="MobiDB-lite"/>
    </source>
</evidence>
<dbReference type="RefSeq" id="WP_100866719.1">
    <property type="nucleotide sequence ID" value="NZ_PHUF01000003.1"/>
</dbReference>
<gene>
    <name evidence="6" type="ORF">B0I00_1450</name>
</gene>
<dbReference type="GO" id="GO:0000166">
    <property type="term" value="F:nucleotide binding"/>
    <property type="evidence" value="ECO:0007669"/>
    <property type="project" value="UniProtKB-KW"/>
</dbReference>
<dbReference type="EMBL" id="PHUF01000003">
    <property type="protein sequence ID" value="PKB19220.1"/>
    <property type="molecule type" value="Genomic_DNA"/>
</dbReference>
<feature type="region of interest" description="Disordered" evidence="3">
    <location>
        <begin position="570"/>
        <end position="600"/>
    </location>
</feature>
<dbReference type="InterPro" id="IPR004843">
    <property type="entry name" value="Calcineurin-like_PHP"/>
</dbReference>
<dbReference type="Pfam" id="PF00149">
    <property type="entry name" value="Metallophos"/>
    <property type="match status" value="1"/>
</dbReference>
<protein>
    <submittedName>
        <fullName evidence="6">5'-nucleotidase</fullName>
    </submittedName>
</protein>
<keyword evidence="1 2" id="KW-0732">Signal</keyword>
<feature type="domain" description="Calcineurin-like phosphoesterase" evidence="4">
    <location>
        <begin position="38"/>
        <end position="292"/>
    </location>
</feature>
<dbReference type="InterPro" id="IPR029052">
    <property type="entry name" value="Metallo-depent_PP-like"/>
</dbReference>